<dbReference type="InterPro" id="IPR012093">
    <property type="entry name" value="Pirin"/>
</dbReference>
<feature type="domain" description="Pirin N-terminal" evidence="4">
    <location>
        <begin position="34"/>
        <end position="139"/>
    </location>
</feature>
<sequence>MSWNPAEDPKPGDKFACDAIETVIVPRTRDLGSFEVRRALPSAQRQMVGPFIFFDQMGPSEFLLGSGMDVRPHPHIGLSTVTYLFDGEIMHRDSLGTELPIRPGELNWMTAGRGIVHSERTSQELRGIGSKLFGIQSWVALSAKDEEANPGFVHYDAGDMPVLDGDGKTVRIIAGSILGASPPVQTSSPMFYADAILTTGASLPLDPDYDERAIYTISGEVEIAGDVFPAGQLLVFRPGDRITIRARNDARFMMLGGEPMDGPRFIWWNFVSSRQDRIEQAKADWKAARFDTVPSDEVEFIPLPEQPPPPVSYP</sequence>
<feature type="binding site" evidence="2">
    <location>
        <position position="73"/>
    </location>
    <ligand>
        <name>Fe cation</name>
        <dbReference type="ChEBI" id="CHEBI:24875"/>
    </ligand>
</feature>
<evidence type="ECO:0000256" key="3">
    <source>
        <dbReference type="RuleBase" id="RU003457"/>
    </source>
</evidence>
<gene>
    <name evidence="6" type="ORF">BB934_29015</name>
</gene>
<dbReference type="OrthoDB" id="9780903at2"/>
<dbReference type="GO" id="GO:0046872">
    <property type="term" value="F:metal ion binding"/>
    <property type="evidence" value="ECO:0007669"/>
    <property type="project" value="UniProtKB-KW"/>
</dbReference>
<feature type="binding site" evidence="2">
    <location>
        <position position="75"/>
    </location>
    <ligand>
        <name>Fe cation</name>
        <dbReference type="ChEBI" id="CHEBI:24875"/>
    </ligand>
</feature>
<dbReference type="Pfam" id="PF02678">
    <property type="entry name" value="Pirin"/>
    <property type="match status" value="1"/>
</dbReference>
<dbReference type="Gene3D" id="2.60.120.10">
    <property type="entry name" value="Jelly Rolls"/>
    <property type="match status" value="2"/>
</dbReference>
<evidence type="ECO:0008006" key="7">
    <source>
        <dbReference type="Google" id="ProtNLM"/>
    </source>
</evidence>
<keyword evidence="6" id="KW-0614">Plasmid</keyword>
<dbReference type="InterPro" id="IPR003829">
    <property type="entry name" value="Pirin_N_dom"/>
</dbReference>
<dbReference type="KEGG" id="moc:BB934_29015"/>
<dbReference type="PANTHER" id="PTHR13903">
    <property type="entry name" value="PIRIN-RELATED"/>
    <property type="match status" value="1"/>
</dbReference>
<protein>
    <recommendedName>
        <fullName evidence="7">Pirin</fullName>
    </recommendedName>
</protein>
<dbReference type="CDD" id="cd02247">
    <property type="entry name" value="cupin_pirin_C"/>
    <property type="match status" value="1"/>
</dbReference>
<geneLocation type="plasmid" evidence="6">
    <name>unnamed1</name>
</geneLocation>
<dbReference type="PIRSF" id="PIRSF006232">
    <property type="entry name" value="Pirin"/>
    <property type="match status" value="1"/>
</dbReference>
<evidence type="ECO:0000256" key="1">
    <source>
        <dbReference type="ARBA" id="ARBA00008416"/>
    </source>
</evidence>
<feature type="domain" description="Pirin C-terminal" evidence="5">
    <location>
        <begin position="192"/>
        <end position="291"/>
    </location>
</feature>
<dbReference type="RefSeq" id="WP_099513462.1">
    <property type="nucleotide sequence ID" value="NZ_CP016617.1"/>
</dbReference>
<dbReference type="Pfam" id="PF05726">
    <property type="entry name" value="Pirin_C"/>
    <property type="match status" value="1"/>
</dbReference>
<name>A0A1B2EQV3_9HYPH</name>
<organism evidence="6">
    <name type="scientific">Microvirga ossetica</name>
    <dbReference type="NCBI Taxonomy" id="1882682"/>
    <lineage>
        <taxon>Bacteria</taxon>
        <taxon>Pseudomonadati</taxon>
        <taxon>Pseudomonadota</taxon>
        <taxon>Alphaproteobacteria</taxon>
        <taxon>Hyphomicrobiales</taxon>
        <taxon>Methylobacteriaceae</taxon>
        <taxon>Microvirga</taxon>
    </lineage>
</organism>
<dbReference type="PANTHER" id="PTHR13903:SF8">
    <property type="entry name" value="PIRIN"/>
    <property type="match status" value="1"/>
</dbReference>
<accession>A0A1B2EQV3</accession>
<evidence type="ECO:0000313" key="6">
    <source>
        <dbReference type="EMBL" id="ANY82355.1"/>
    </source>
</evidence>
<dbReference type="InterPro" id="IPR008778">
    <property type="entry name" value="Pirin_C_dom"/>
</dbReference>
<evidence type="ECO:0000259" key="5">
    <source>
        <dbReference type="Pfam" id="PF05726"/>
    </source>
</evidence>
<evidence type="ECO:0000256" key="2">
    <source>
        <dbReference type="PIRSR" id="PIRSR006232-1"/>
    </source>
</evidence>
<dbReference type="CDD" id="cd02909">
    <property type="entry name" value="cupin_pirin_N"/>
    <property type="match status" value="1"/>
</dbReference>
<reference evidence="6" key="1">
    <citation type="submission" date="2016-07" db="EMBL/GenBank/DDBJ databases">
        <title>Microvirga ossetica sp. nov. a new species of rhizobia isolated from root nodules of the legume species Vicia alpestris Steven originated from North Ossetia region in the Caucasus.</title>
        <authorList>
            <person name="Safronova V.I."/>
            <person name="Kuznetsova I.G."/>
            <person name="Sazanova A.L."/>
            <person name="Belimov A."/>
            <person name="Andronov E."/>
            <person name="Osledkin Y.S."/>
            <person name="Onishchuk O.P."/>
            <person name="Kurchak O.N."/>
            <person name="Shaposhnikov A.I."/>
            <person name="Willems A."/>
            <person name="Tikhonovich I.A."/>
        </authorList>
    </citation>
    <scope>NUCLEOTIDE SEQUENCE [LARGE SCALE GENOMIC DNA]</scope>
    <source>
        <strain evidence="6">V5/3M</strain>
        <plasmid evidence="6">unnamed1</plasmid>
    </source>
</reference>
<keyword evidence="2" id="KW-0479">Metal-binding</keyword>
<evidence type="ECO:0000259" key="4">
    <source>
        <dbReference type="Pfam" id="PF02678"/>
    </source>
</evidence>
<dbReference type="AlphaFoldDB" id="A0A1B2EQV3"/>
<proteinExistence type="inferred from homology"/>
<comment type="similarity">
    <text evidence="1 3">Belongs to the pirin family.</text>
</comment>
<feature type="binding site" evidence="2">
    <location>
        <position position="119"/>
    </location>
    <ligand>
        <name>Fe cation</name>
        <dbReference type="ChEBI" id="CHEBI:24875"/>
    </ligand>
</feature>
<dbReference type="EMBL" id="CP016617">
    <property type="protein sequence ID" value="ANY82355.1"/>
    <property type="molecule type" value="Genomic_DNA"/>
</dbReference>
<dbReference type="SUPFAM" id="SSF51182">
    <property type="entry name" value="RmlC-like cupins"/>
    <property type="match status" value="1"/>
</dbReference>
<feature type="binding site" evidence="2">
    <location>
        <position position="117"/>
    </location>
    <ligand>
        <name>Fe cation</name>
        <dbReference type="ChEBI" id="CHEBI:24875"/>
    </ligand>
</feature>
<dbReference type="InterPro" id="IPR011051">
    <property type="entry name" value="RmlC_Cupin_sf"/>
</dbReference>
<dbReference type="InterPro" id="IPR014710">
    <property type="entry name" value="RmlC-like_jellyroll"/>
</dbReference>
<keyword evidence="2" id="KW-0408">Iron</keyword>
<comment type="cofactor">
    <cofactor evidence="2">
        <name>Fe cation</name>
        <dbReference type="ChEBI" id="CHEBI:24875"/>
    </cofactor>
    <text evidence="2">Binds 1 Fe cation per subunit.</text>
</comment>